<name>A0ABS7TUG9_9BACT</name>
<organism evidence="2 3">
    <name type="scientific">Nannocystis pusilla</name>
    <dbReference type="NCBI Taxonomy" id="889268"/>
    <lineage>
        <taxon>Bacteria</taxon>
        <taxon>Pseudomonadati</taxon>
        <taxon>Myxococcota</taxon>
        <taxon>Polyangia</taxon>
        <taxon>Nannocystales</taxon>
        <taxon>Nannocystaceae</taxon>
        <taxon>Nannocystis</taxon>
    </lineage>
</organism>
<sequence>MPRRLVLGILLLASLAAPRPAAAAPCELQGSPHRARIRVPVPGGAPLELELTGAPLVARFAAGPRAQVETLGALQIAGTALELPLALARPVDAAGGAVHLSSEVEVVQARPHRAGLNLVVELAPRTTTGAVLSPVVVACDAMTLRAEAAPTGHAAPANYPSWLARGRSLALRQRADGPPRLQLRASEPRSLHLDEVARRGDRIRVRAEWDDGSTVEGWAERAALVPAPRDGIGHGGWAPAGQAVCSRTSGHVRKAMLNTGARVHAAPGRGAWAEAREAVELDVEATSIDGWVRVVRVPGVAEVGACGQLDHAWVARTDLTFPAP</sequence>
<evidence type="ECO:0008006" key="4">
    <source>
        <dbReference type="Google" id="ProtNLM"/>
    </source>
</evidence>
<keyword evidence="3" id="KW-1185">Reference proteome</keyword>
<gene>
    <name evidence="2" type="ORF">K7C98_21740</name>
</gene>
<dbReference type="RefSeq" id="WP_224193637.1">
    <property type="nucleotide sequence ID" value="NZ_JAIRAU010000028.1"/>
</dbReference>
<dbReference type="Proteomes" id="UP001139031">
    <property type="component" value="Unassembled WGS sequence"/>
</dbReference>
<proteinExistence type="predicted"/>
<keyword evidence="1" id="KW-0732">Signal</keyword>
<evidence type="ECO:0000313" key="3">
    <source>
        <dbReference type="Proteomes" id="UP001139031"/>
    </source>
</evidence>
<accession>A0ABS7TUG9</accession>
<comment type="caution">
    <text evidence="2">The sequence shown here is derived from an EMBL/GenBank/DDBJ whole genome shotgun (WGS) entry which is preliminary data.</text>
</comment>
<dbReference type="EMBL" id="JAIRAU010000028">
    <property type="protein sequence ID" value="MBZ5711873.1"/>
    <property type="molecule type" value="Genomic_DNA"/>
</dbReference>
<reference evidence="2" key="1">
    <citation type="submission" date="2021-08" db="EMBL/GenBank/DDBJ databases">
        <authorList>
            <person name="Stevens D.C."/>
        </authorList>
    </citation>
    <scope>NUCLEOTIDE SEQUENCE</scope>
    <source>
        <strain evidence="2">DSM 53165</strain>
    </source>
</reference>
<feature type="chain" id="PRO_5045994037" description="SH3 domain-containing protein" evidence="1">
    <location>
        <begin position="24"/>
        <end position="324"/>
    </location>
</feature>
<protein>
    <recommendedName>
        <fullName evidence="4">SH3 domain-containing protein</fullName>
    </recommendedName>
</protein>
<evidence type="ECO:0000256" key="1">
    <source>
        <dbReference type="SAM" id="SignalP"/>
    </source>
</evidence>
<evidence type="ECO:0000313" key="2">
    <source>
        <dbReference type="EMBL" id="MBZ5711873.1"/>
    </source>
</evidence>
<feature type="signal peptide" evidence="1">
    <location>
        <begin position="1"/>
        <end position="23"/>
    </location>
</feature>